<sequence>MIRKILKFLFINLTSRIWFLKPLYETLNTTSTITIKHFFWQKILRINSNIPWPVHKNSVVTGVKYIEVGFWTAPGASFGNYIFADYHSPITVGSYTIIAQNVCLAGYSHDLYDHRKYISKGGIKIGDYCWIAANSSIMPGVILGNHTIVAANTVVTKSFSDGYCVLGGNPAKIIKKLEPELCVDFNYKYTYKGYKKIKS</sequence>
<dbReference type="Proteomes" id="UP001171529">
    <property type="component" value="Unassembled WGS sequence"/>
</dbReference>
<dbReference type="CDD" id="cd04647">
    <property type="entry name" value="LbH_MAT_like"/>
    <property type="match status" value="1"/>
</dbReference>
<dbReference type="InterPro" id="IPR011004">
    <property type="entry name" value="Trimer_LpxA-like_sf"/>
</dbReference>
<name>A0AAW7PN72_9BACT</name>
<dbReference type="SUPFAM" id="SSF51161">
    <property type="entry name" value="Trimeric LpxA-like enzymes"/>
    <property type="match status" value="1"/>
</dbReference>
<dbReference type="InterPro" id="IPR051159">
    <property type="entry name" value="Hexapeptide_acetyltransf"/>
</dbReference>
<comment type="caution">
    <text evidence="1">The sequence shown here is derived from an EMBL/GenBank/DDBJ whole genome shotgun (WGS) entry which is preliminary data.</text>
</comment>
<accession>A0AAW7PN72</accession>
<dbReference type="PANTHER" id="PTHR23416">
    <property type="entry name" value="SIALIC ACID SYNTHASE-RELATED"/>
    <property type="match status" value="1"/>
</dbReference>
<protein>
    <submittedName>
        <fullName evidence="1">Acyltransferase</fullName>
    </submittedName>
</protein>
<dbReference type="Gene3D" id="2.160.10.10">
    <property type="entry name" value="Hexapeptide repeat proteins"/>
    <property type="match status" value="1"/>
</dbReference>
<dbReference type="AlphaFoldDB" id="A0AAW7PN72"/>
<dbReference type="InterPro" id="IPR001451">
    <property type="entry name" value="Hexapep"/>
</dbReference>
<dbReference type="RefSeq" id="WP_141048709.1">
    <property type="nucleotide sequence ID" value="NZ_JAPRAE010000005.1"/>
</dbReference>
<organism evidence="1 2">
    <name type="scientific">Aliarcobacter butzleri</name>
    <dbReference type="NCBI Taxonomy" id="28197"/>
    <lineage>
        <taxon>Bacteria</taxon>
        <taxon>Pseudomonadati</taxon>
        <taxon>Campylobacterota</taxon>
        <taxon>Epsilonproteobacteria</taxon>
        <taxon>Campylobacterales</taxon>
        <taxon>Arcobacteraceae</taxon>
        <taxon>Aliarcobacter</taxon>
    </lineage>
</organism>
<gene>
    <name evidence="1" type="ORF">O8C91_00710</name>
</gene>
<evidence type="ECO:0000313" key="1">
    <source>
        <dbReference type="EMBL" id="MDN5062706.1"/>
    </source>
</evidence>
<reference evidence="1" key="1">
    <citation type="submission" date="2022-12" db="EMBL/GenBank/DDBJ databases">
        <authorList>
            <person name="Uljanovas D."/>
        </authorList>
    </citation>
    <scope>NUCLEOTIDE SEQUENCE</scope>
    <source>
        <strain evidence="1">RCM39</strain>
    </source>
</reference>
<proteinExistence type="predicted"/>
<reference evidence="1" key="2">
    <citation type="journal article" date="2023" name="Microorganisms">
        <title>Genomic Characterization of Arcobacter butzleri Strains Isolated from Various Sources in Lithuania.</title>
        <authorList>
            <person name="Uljanovas D."/>
            <person name="Golz G."/>
            <person name="Fleischmann S."/>
            <person name="Kudirkiene E."/>
            <person name="Kasetiene N."/>
            <person name="Grineviciene A."/>
            <person name="Tamuleviciene E."/>
            <person name="Aksomaitiene J."/>
            <person name="Alter T."/>
            <person name="Malakauskas M."/>
        </authorList>
    </citation>
    <scope>NUCLEOTIDE SEQUENCE</scope>
    <source>
        <strain evidence="1">RCM39</strain>
    </source>
</reference>
<dbReference type="Pfam" id="PF00132">
    <property type="entry name" value="Hexapep"/>
    <property type="match status" value="1"/>
</dbReference>
<dbReference type="GO" id="GO:0016746">
    <property type="term" value="F:acyltransferase activity"/>
    <property type="evidence" value="ECO:0007669"/>
    <property type="project" value="UniProtKB-KW"/>
</dbReference>
<keyword evidence="1" id="KW-0808">Transferase</keyword>
<evidence type="ECO:0000313" key="2">
    <source>
        <dbReference type="Proteomes" id="UP001171529"/>
    </source>
</evidence>
<dbReference type="EMBL" id="JAPZDC010000001">
    <property type="protein sequence ID" value="MDN5062706.1"/>
    <property type="molecule type" value="Genomic_DNA"/>
</dbReference>
<keyword evidence="1" id="KW-0012">Acyltransferase</keyword>